<dbReference type="Pfam" id="PF22638">
    <property type="entry name" value="FlgK_D1"/>
    <property type="match status" value="1"/>
</dbReference>
<dbReference type="InterPro" id="IPR053927">
    <property type="entry name" value="FlgK_helical"/>
</dbReference>
<feature type="domain" description="Flagellar basal-body/hook protein C-terminal" evidence="9">
    <location>
        <begin position="686"/>
        <end position="725"/>
    </location>
</feature>
<feature type="domain" description="Flagellar hook-associated protein FlgK helical" evidence="11">
    <location>
        <begin position="93"/>
        <end position="326"/>
    </location>
</feature>
<keyword evidence="12" id="KW-0969">Cilium</keyword>
<dbReference type="Pfam" id="PF00460">
    <property type="entry name" value="Flg_bb_rod"/>
    <property type="match status" value="1"/>
</dbReference>
<evidence type="ECO:0000256" key="5">
    <source>
        <dbReference type="ARBA" id="ARBA00022525"/>
    </source>
</evidence>
<dbReference type="SUPFAM" id="SSF64518">
    <property type="entry name" value="Phase 1 flagellin"/>
    <property type="match status" value="1"/>
</dbReference>
<evidence type="ECO:0000259" key="8">
    <source>
        <dbReference type="Pfam" id="PF00460"/>
    </source>
</evidence>
<dbReference type="AlphaFoldDB" id="A0AAU7FCA5"/>
<dbReference type="GO" id="GO:0005576">
    <property type="term" value="C:extracellular region"/>
    <property type="evidence" value="ECO:0007669"/>
    <property type="project" value="UniProtKB-SubCell"/>
</dbReference>
<evidence type="ECO:0000259" key="11">
    <source>
        <dbReference type="Pfam" id="PF22638"/>
    </source>
</evidence>
<dbReference type="RefSeq" id="WP_348945781.1">
    <property type="nucleotide sequence ID" value="NZ_CP157355.1"/>
</dbReference>
<organism evidence="12">
    <name type="scientific">Chitinibacter mangrovi</name>
    <dbReference type="NCBI Taxonomy" id="3153927"/>
    <lineage>
        <taxon>Bacteria</taxon>
        <taxon>Pseudomonadati</taxon>
        <taxon>Pseudomonadota</taxon>
        <taxon>Betaproteobacteria</taxon>
        <taxon>Neisseriales</taxon>
        <taxon>Chitinibacteraceae</taxon>
        <taxon>Chitinibacter</taxon>
    </lineage>
</organism>
<evidence type="ECO:0000256" key="1">
    <source>
        <dbReference type="ARBA" id="ARBA00004365"/>
    </source>
</evidence>
<keyword evidence="6" id="KW-0975">Bacterial flagellum</keyword>
<keyword evidence="12" id="KW-0966">Cell projection</keyword>
<evidence type="ECO:0000259" key="9">
    <source>
        <dbReference type="Pfam" id="PF06429"/>
    </source>
</evidence>
<protein>
    <recommendedName>
        <fullName evidence="4">Flagellar hook-associated protein 1</fullName>
    </recommendedName>
</protein>
<reference evidence="12" key="1">
    <citation type="submission" date="2024-05" db="EMBL/GenBank/DDBJ databases">
        <authorList>
            <person name="Yang L."/>
            <person name="Pan L."/>
        </authorList>
    </citation>
    <scope>NUCLEOTIDE SEQUENCE</scope>
    <source>
        <strain evidence="12">FCG-7</strain>
    </source>
</reference>
<dbReference type="Pfam" id="PF21158">
    <property type="entry name" value="flgK_1st_1"/>
    <property type="match status" value="1"/>
</dbReference>
<dbReference type="PANTHER" id="PTHR30033:SF1">
    <property type="entry name" value="FLAGELLAR HOOK-ASSOCIATED PROTEIN 1"/>
    <property type="match status" value="1"/>
</dbReference>
<keyword evidence="5" id="KW-0964">Secreted</keyword>
<proteinExistence type="inferred from homology"/>
<dbReference type="PRINTS" id="PR01005">
    <property type="entry name" value="FLGHOOKAP1"/>
</dbReference>
<evidence type="ECO:0000256" key="6">
    <source>
        <dbReference type="ARBA" id="ARBA00023143"/>
    </source>
</evidence>
<evidence type="ECO:0000259" key="10">
    <source>
        <dbReference type="Pfam" id="PF21158"/>
    </source>
</evidence>
<keyword evidence="12" id="KW-0282">Flagellum</keyword>
<sequence length="727" mass="76836">MASSVFGIGVSGLNAANLGLTTTGHNIANVNTDGFSRQRLAQSAPYPLLSGSGFNGLGVQVDSITRMYDRFLTKAVEVAQNQSSYQGTRLTHLAEINNIVADPNAGVSPALQDFFSNVQNVATNPASPPSRQAMLASAQTLVNRFQVFSQRLDEQRNALNGEISDTIGNINSYSEQIAELNNRIVIAQSSGQPPNDLLDQRDLLVKDLNKLVKANTLTLDDGSINVFIGNGQGLVVGGVVNKLTAEPNPADPKRITVGYQQNDQTIFLPENQLSGGQLGALLDYRRQSLDLAQNSLERAALGFVETFNQQHKAGQDLNGNLGKNLFDIKRSNNVDLNVGGNNIRVSSPSGTNESSDFSITPSGGGYVIKRLSDNATSAVLALGTTDPVTGLTISAAPAGAVLPAQTGFAFPPAISEINFNTNNTGNAQLGGYISDVGKLTSSNYELSFDGTNYTMYKQSDGTRQIYSAAQMTQGINQDGLTLRIASGAMNANDRFVIKPLEGMISSLAVRMTDPKDIAAAAPMLASLGNGNTGTVKVVQHLVDTPSISSTDSAINPALKNPVNINFTSASSFTYTDTVTGVTSPAQTYTAGMTLQVNGWSMKLDGTPVAGDAIAVGANINGVADNRNALALGKLQTTRLLENGSATYQESYGRMVSTIGTQTNEATILSKAQDKLLTNAENSRDSVSAVNLDEEAANLLRYQQAYQAASKVIQIAQSAFQEIINIGR</sequence>
<dbReference type="InterPro" id="IPR002371">
    <property type="entry name" value="FlgK"/>
</dbReference>
<dbReference type="InterPro" id="IPR010930">
    <property type="entry name" value="Flg_bb/hook_C_dom"/>
</dbReference>
<evidence type="ECO:0000256" key="3">
    <source>
        <dbReference type="ARBA" id="ARBA00009677"/>
    </source>
</evidence>
<comment type="subcellular location">
    <subcellularLocation>
        <location evidence="1">Bacterial flagellum</location>
    </subcellularLocation>
    <subcellularLocation>
        <location evidence="2">Secreted</location>
    </subcellularLocation>
</comment>
<dbReference type="GO" id="GO:0009424">
    <property type="term" value="C:bacterial-type flagellum hook"/>
    <property type="evidence" value="ECO:0007669"/>
    <property type="project" value="InterPro"/>
</dbReference>
<dbReference type="EMBL" id="CP157355">
    <property type="protein sequence ID" value="XBM01494.1"/>
    <property type="molecule type" value="Genomic_DNA"/>
</dbReference>
<dbReference type="InterPro" id="IPR001444">
    <property type="entry name" value="Flag_bb_rod_N"/>
</dbReference>
<comment type="similarity">
    <text evidence="3">Belongs to the flagella basal body rod proteins family.</text>
</comment>
<dbReference type="GO" id="GO:0044780">
    <property type="term" value="P:bacterial-type flagellum assembly"/>
    <property type="evidence" value="ECO:0007669"/>
    <property type="project" value="InterPro"/>
</dbReference>
<keyword evidence="7" id="KW-0175">Coiled coil</keyword>
<gene>
    <name evidence="12" type="primary">flgK</name>
    <name evidence="12" type="ORF">ABHF33_04205</name>
</gene>
<accession>A0AAU7FCA5</accession>
<evidence type="ECO:0000313" key="12">
    <source>
        <dbReference type="EMBL" id="XBM01494.1"/>
    </source>
</evidence>
<evidence type="ECO:0000256" key="4">
    <source>
        <dbReference type="ARBA" id="ARBA00016244"/>
    </source>
</evidence>
<feature type="coiled-coil region" evidence="7">
    <location>
        <begin position="163"/>
        <end position="190"/>
    </location>
</feature>
<dbReference type="NCBIfam" id="TIGR02492">
    <property type="entry name" value="flgK_ends"/>
    <property type="match status" value="1"/>
</dbReference>
<evidence type="ECO:0000256" key="7">
    <source>
        <dbReference type="SAM" id="Coils"/>
    </source>
</evidence>
<dbReference type="KEGG" id="cmav:ABHF33_04205"/>
<dbReference type="Pfam" id="PF06429">
    <property type="entry name" value="Flg_bbr_C"/>
    <property type="match status" value="1"/>
</dbReference>
<feature type="domain" description="Flagellar basal body rod protein N-terminal" evidence="8">
    <location>
        <begin position="8"/>
        <end position="35"/>
    </location>
</feature>
<dbReference type="PANTHER" id="PTHR30033">
    <property type="entry name" value="FLAGELLAR HOOK-ASSOCIATED PROTEIN 1"/>
    <property type="match status" value="1"/>
</dbReference>
<feature type="domain" description="Flagellar hook-associated protein 1 D2-like" evidence="10">
    <location>
        <begin position="420"/>
        <end position="499"/>
    </location>
</feature>
<dbReference type="InterPro" id="IPR049119">
    <property type="entry name" value="FlgK_D2-like"/>
</dbReference>
<evidence type="ECO:0000256" key="2">
    <source>
        <dbReference type="ARBA" id="ARBA00004613"/>
    </source>
</evidence>
<name>A0AAU7FCA5_9NEIS</name>
<dbReference type="GO" id="GO:0005198">
    <property type="term" value="F:structural molecule activity"/>
    <property type="evidence" value="ECO:0007669"/>
    <property type="project" value="InterPro"/>
</dbReference>